<reference evidence="2" key="1">
    <citation type="journal article" date="2020" name="Microbiol. Resour. Announc.">
        <title>Draft Genome Sequences of Thiorhodococcus mannitoliphagus and Thiorhodococcus minor, Purple Sulfur Photosynthetic Bacteria in the Gammaproteobacterial Family Chromatiaceae.</title>
        <authorList>
            <person name="Aviles F.A."/>
            <person name="Meyer T.E."/>
            <person name="Kyndt J.A."/>
        </authorList>
    </citation>
    <scope>NUCLEOTIDE SEQUENCE [LARGE SCALE GENOMIC DNA]</scope>
    <source>
        <strain evidence="2">DSM 18266</strain>
    </source>
</reference>
<protein>
    <submittedName>
        <fullName evidence="1">Uncharacterized protein</fullName>
    </submittedName>
</protein>
<comment type="caution">
    <text evidence="1">The sequence shown here is derived from an EMBL/GenBank/DDBJ whole genome shotgun (WGS) entry which is preliminary data.</text>
</comment>
<proteinExistence type="predicted"/>
<dbReference type="RefSeq" id="WP_164654894.1">
    <property type="nucleotide sequence ID" value="NZ_JAAIJR010000069.1"/>
</dbReference>
<reference evidence="1 2" key="2">
    <citation type="submission" date="2020-02" db="EMBL/GenBank/DDBJ databases">
        <title>Genome sequences of Thiorhodococcus mannitoliphagus and Thiorhodococcus minor, purple sulfur photosynthetic bacteria in the gammaproteobacterial family, Chromatiaceae.</title>
        <authorList>
            <person name="Aviles F.A."/>
            <person name="Meyer T.E."/>
            <person name="Kyndt J.A."/>
        </authorList>
    </citation>
    <scope>NUCLEOTIDE SEQUENCE [LARGE SCALE GENOMIC DNA]</scope>
    <source>
        <strain evidence="1 2">DSM 18266</strain>
    </source>
</reference>
<dbReference type="EMBL" id="JAAIJR010000069">
    <property type="protein sequence ID" value="NEX21789.1"/>
    <property type="molecule type" value="Genomic_DNA"/>
</dbReference>
<dbReference type="Proteomes" id="UP000471640">
    <property type="component" value="Unassembled WGS sequence"/>
</dbReference>
<sequence>MSRTSPEAVFALAQAAMERGDWETFFACLDRSDLKPLAKMGIPLGEDPDGASSRLCLEHGIPAEALQRVKACAEALQDSAQRMMSGSVGAASGEAPPDDLLQQSLGHRDLVKALDRAIATCLGCVTDLAAFTAKAERLKRATLGGGSVSSSLFVGESLVDVRIEGKKATGIRRITRDWSEPITFVQKRSQWFIKCLPK</sequence>
<organism evidence="1 2">
    <name type="scientific">Thiorhodococcus mannitoliphagus</name>
    <dbReference type="NCBI Taxonomy" id="329406"/>
    <lineage>
        <taxon>Bacteria</taxon>
        <taxon>Pseudomonadati</taxon>
        <taxon>Pseudomonadota</taxon>
        <taxon>Gammaproteobacteria</taxon>
        <taxon>Chromatiales</taxon>
        <taxon>Chromatiaceae</taxon>
        <taxon>Thiorhodococcus</taxon>
    </lineage>
</organism>
<accession>A0A6P1DVR7</accession>
<keyword evidence="2" id="KW-1185">Reference proteome</keyword>
<name>A0A6P1DVR7_9GAMM</name>
<evidence type="ECO:0000313" key="2">
    <source>
        <dbReference type="Proteomes" id="UP000471640"/>
    </source>
</evidence>
<gene>
    <name evidence="1" type="ORF">G3480_15970</name>
</gene>
<evidence type="ECO:0000313" key="1">
    <source>
        <dbReference type="EMBL" id="NEX21789.1"/>
    </source>
</evidence>
<dbReference type="AlphaFoldDB" id="A0A6P1DVR7"/>